<dbReference type="Proteomes" id="UP000028042">
    <property type="component" value="Unassembled WGS sequence"/>
</dbReference>
<proteinExistence type="predicted"/>
<keyword evidence="4" id="KW-0449">Lipoprotein</keyword>
<reference evidence="4 5" key="3">
    <citation type="journal article" name="Genome Announc.">
        <title>Improved Draft Genome Sequence of Clostridium pasteurianum Strain ATCC 6013 (DSM 525) Using a Hybrid Next-Generation Sequencing Approach.</title>
        <authorList>
            <person name="Pyne M.E."/>
            <person name="Utturkar S."/>
            <person name="Brown S.D."/>
            <person name="Moo-Young M."/>
            <person name="Chung D.A."/>
            <person name="Chou C.P."/>
        </authorList>
    </citation>
    <scope>NUCLEOTIDE SEQUENCE [LARGE SCALE GENOMIC DNA]</scope>
    <source>
        <strain evidence="4 5">ATCC 6013</strain>
    </source>
</reference>
<dbReference type="Gene3D" id="3.40.50.2300">
    <property type="match status" value="2"/>
</dbReference>
<dbReference type="PANTHER" id="PTHR43208:SF1">
    <property type="entry name" value="ABC TRANSPORTER SUBSTRATE-BINDING PROTEIN"/>
    <property type="match status" value="1"/>
</dbReference>
<name>A0A0H3J7N6_CLOPA</name>
<organism evidence="3 6">
    <name type="scientific">Clostridium pasteurianum DSM 525 = ATCC 6013</name>
    <dbReference type="NCBI Taxonomy" id="1262449"/>
    <lineage>
        <taxon>Bacteria</taxon>
        <taxon>Bacillati</taxon>
        <taxon>Bacillota</taxon>
        <taxon>Clostridia</taxon>
        <taxon>Eubacteriales</taxon>
        <taxon>Clostridiaceae</taxon>
        <taxon>Clostridium</taxon>
    </lineage>
</organism>
<dbReference type="EMBL" id="CP009268">
    <property type="protein sequence ID" value="AJA53195.1"/>
    <property type="molecule type" value="Genomic_DNA"/>
</dbReference>
<accession>A0A0H3J7N6</accession>
<dbReference type="CDD" id="cd19963">
    <property type="entry name" value="PBP1_BMP-like"/>
    <property type="match status" value="1"/>
</dbReference>
<dbReference type="PANTHER" id="PTHR43208">
    <property type="entry name" value="ABC TRANSPORTER SUBSTRATE-BINDING PROTEIN"/>
    <property type="match status" value="1"/>
</dbReference>
<evidence type="ECO:0000313" key="5">
    <source>
        <dbReference type="Proteomes" id="UP000028042"/>
    </source>
</evidence>
<keyword evidence="1" id="KW-0732">Signal</keyword>
<gene>
    <name evidence="3" type="ORF">CLPA_c31410</name>
    <name evidence="4" type="ORF">CP6013_00044</name>
</gene>
<dbReference type="GO" id="GO:0005886">
    <property type="term" value="C:plasma membrane"/>
    <property type="evidence" value="ECO:0007669"/>
    <property type="project" value="InterPro"/>
</dbReference>
<evidence type="ECO:0000313" key="3">
    <source>
        <dbReference type="EMBL" id="AJA53195.1"/>
    </source>
</evidence>
<protein>
    <submittedName>
        <fullName evidence="4">Basic membrane lipoprotein</fullName>
    </submittedName>
    <submittedName>
        <fullName evidence="3">Purine-binding protein BAB2</fullName>
    </submittedName>
</protein>
<evidence type="ECO:0000313" key="6">
    <source>
        <dbReference type="Proteomes" id="UP000030905"/>
    </source>
</evidence>
<dbReference type="KEGG" id="cpat:CLPA_c31410"/>
<evidence type="ECO:0000256" key="1">
    <source>
        <dbReference type="ARBA" id="ARBA00022729"/>
    </source>
</evidence>
<reference evidence="4" key="2">
    <citation type="submission" date="2015-10" db="EMBL/GenBank/DDBJ databases">
        <title>Improved Draft Genome Sequence of Clostridium pasteurianum Strain ATCC 6013 (DSM 525) Using a Hybrid Next-Generation Sequencing Approach.</title>
        <authorList>
            <person name="Pyne M.E."/>
            <person name="Utturkar S.M."/>
            <person name="Brown S.D."/>
            <person name="Moo-Young M."/>
            <person name="Chung D.A."/>
            <person name="Chou P.C."/>
        </authorList>
    </citation>
    <scope>NUCLEOTIDE SEQUENCE</scope>
    <source>
        <strain evidence="4">ATCC 6013</strain>
    </source>
</reference>
<dbReference type="SUPFAM" id="SSF110849">
    <property type="entry name" value="ParB/Sulfiredoxin"/>
    <property type="match status" value="1"/>
</dbReference>
<feature type="domain" description="ABC transporter substrate-binding protein PnrA-like" evidence="2">
    <location>
        <begin position="289"/>
        <end position="564"/>
    </location>
</feature>
<reference evidence="3 6" key="1">
    <citation type="journal article" date="2015" name="Genome Announc.">
        <title>Complete Genome Sequence of the Nitrogen-Fixing and Solvent-Producing Clostridium pasteurianum DSM 525.</title>
        <authorList>
            <person name="Poehlein A."/>
            <person name="Grosse-Honebrink A."/>
            <person name="Zhang Y."/>
            <person name="Minton N.P."/>
            <person name="Daniel R."/>
        </authorList>
    </citation>
    <scope>NUCLEOTIDE SEQUENCE [LARGE SCALE GENOMIC DNA]</scope>
    <source>
        <strain evidence="3">DSM 525</strain>
        <strain evidence="6">DSM 525 / ATCC 6013</strain>
    </source>
</reference>
<dbReference type="InterPro" id="IPR036086">
    <property type="entry name" value="ParB/Sulfiredoxin_sf"/>
</dbReference>
<evidence type="ECO:0000313" key="4">
    <source>
        <dbReference type="EMBL" id="KRU10797.1"/>
    </source>
</evidence>
<dbReference type="PATRIC" id="fig|1262449.3.peg.2412"/>
<dbReference type="EMBL" id="JPGY02000001">
    <property type="protein sequence ID" value="KRU10797.1"/>
    <property type="molecule type" value="Genomic_DNA"/>
</dbReference>
<dbReference type="AlphaFoldDB" id="A0A0H3J7N6"/>
<sequence>MEMEAKEHYREMSKIGKRELMSKGPLICLDEILKNEEIVANVDLGTLEIPLKKIVGTYSNSRSNAFSKSFMPAIDTDSEFRTKWIALYESHLEEGINQPIKVYEYLNYFYVIEGNKRVSVLKSLKAFSIRAEVIRLVPKKNKNDITNTIYYEFMDFYNKTKLNCIWFTKKHSFNKLLSMLEAYNPKLYLEEDKYEHFKKFKYDTFREVYLKMGGGKLPITTGDAFLEYISLYGINDQLTGEKLSNRLKQLMKELTHFKKDDVKIQTNEQKDSPKRLTGIPNLISIPKKLKVAFVYARNIKTSGWTYGHELGRRYVQDKLSDQIITKYIQGVPENAFDYEYIKALAEEGNNVIFTTSPIFRSATLKCAMEYPNVKFFNCSDDRPYEHMSCYFGRVYEPRFLTGMIAGAMTKTNIIGYSATSPSKEVISAINSFALGAKLVNPYSEVKVAWTREWNSHEKFTNVETKLLDKKCDVISNRNLKVARTETEKFGVYSMLCSFQKGSEEPDKYLAAPIWNWGIYYEKILNNILNDSFRTIVNMFNSNSKLINFWYGMAEGVVDIYYSKKYVPISLQKLVEAMRKMIITHEFNPFTGEIYDNTGKLRLSEDQQANPYEILNIDWFVDNVEAEKYI</sequence>
<dbReference type="Pfam" id="PF02608">
    <property type="entry name" value="Bmp"/>
    <property type="match status" value="1"/>
</dbReference>
<dbReference type="InterPro" id="IPR003760">
    <property type="entry name" value="PnrA-like"/>
</dbReference>
<keyword evidence="6" id="KW-1185">Reference proteome</keyword>
<dbReference type="InterPro" id="IPR052910">
    <property type="entry name" value="ABC-Purine-Binding"/>
</dbReference>
<dbReference type="Proteomes" id="UP000030905">
    <property type="component" value="Chromosome"/>
</dbReference>
<dbReference type="eggNOG" id="COG1744">
    <property type="taxonomic scope" value="Bacteria"/>
</dbReference>
<dbReference type="KEGG" id="cpae:CPAST_c31410"/>
<evidence type="ECO:0000259" key="2">
    <source>
        <dbReference type="Pfam" id="PF02608"/>
    </source>
</evidence>